<organism evidence="4">
    <name type="scientific">Nippostrongylus brasiliensis</name>
    <name type="common">Rat hookworm</name>
    <dbReference type="NCBI Taxonomy" id="27835"/>
    <lineage>
        <taxon>Eukaryota</taxon>
        <taxon>Metazoa</taxon>
        <taxon>Ecdysozoa</taxon>
        <taxon>Nematoda</taxon>
        <taxon>Chromadorea</taxon>
        <taxon>Rhabditida</taxon>
        <taxon>Rhabditina</taxon>
        <taxon>Rhabditomorpha</taxon>
        <taxon>Strongyloidea</taxon>
        <taxon>Heligmosomidae</taxon>
        <taxon>Nippostrongylus</taxon>
    </lineage>
</organism>
<dbReference type="EMBL" id="UYSL01023706">
    <property type="protein sequence ID" value="VDL82578.1"/>
    <property type="molecule type" value="Genomic_DNA"/>
</dbReference>
<reference evidence="4" key="1">
    <citation type="submission" date="2017-02" db="UniProtKB">
        <authorList>
            <consortium name="WormBaseParasite"/>
        </authorList>
    </citation>
    <scope>IDENTIFICATION</scope>
</reference>
<evidence type="ECO:0000313" key="4">
    <source>
        <dbReference type="WBParaSite" id="NBR_0001885201-mRNA-1"/>
    </source>
</evidence>
<feature type="chain" id="PRO_5043125885" evidence="1">
    <location>
        <begin position="20"/>
        <end position="359"/>
    </location>
</feature>
<protein>
    <submittedName>
        <fullName evidence="4">Secreted protein</fullName>
    </submittedName>
</protein>
<sequence>MRMLFFAASVLFIPSVATPDFECDYKEVKEFCIHLNHAYKLNQEALKYFDTQPQHWDKLLAKNATSRLRQADKAIFKLMQLGNPEEIFNWLKKALAFECGALVRAILACKPKNSHIIQEKDEYCIFEYQYTYVTVPESSTKRISQADELLQNLLTKTDQKELIEPLKKALKAKLGALTQTKVGAEESSESDQECAYTSGSFCDDLNSAYKSNLKALKFFNKHPNRLDENFIKNGTTRIHQANKSIRDIMEKRTQQEVLAGLKKALGRERGALTWAKLTCLTDTRRGDIEREESCTFVYSKIGAGIQELVEAIKEVVTDPEMRGKLLEAYEDFYGQFDSPNPIEALALGQKILDAMKQNS</sequence>
<dbReference type="WBParaSite" id="NBR_0001885201-mRNA-1">
    <property type="protein sequence ID" value="NBR_0001885201-mRNA-1"/>
    <property type="gene ID" value="NBR_0001885201"/>
</dbReference>
<evidence type="ECO:0000313" key="2">
    <source>
        <dbReference type="EMBL" id="VDL82578.1"/>
    </source>
</evidence>
<feature type="signal peptide" evidence="1">
    <location>
        <begin position="1"/>
        <end position="19"/>
    </location>
</feature>
<keyword evidence="1" id="KW-0732">Signal</keyword>
<dbReference type="AlphaFoldDB" id="A0A0N4YNN8"/>
<name>A0A0N4YNN8_NIPBR</name>
<reference evidence="2 3" key="2">
    <citation type="submission" date="2018-11" db="EMBL/GenBank/DDBJ databases">
        <authorList>
            <consortium name="Pathogen Informatics"/>
        </authorList>
    </citation>
    <scope>NUCLEOTIDE SEQUENCE [LARGE SCALE GENOMIC DNA]</scope>
</reference>
<keyword evidence="3" id="KW-1185">Reference proteome</keyword>
<gene>
    <name evidence="2" type="ORF">NBR_LOCUS18853</name>
</gene>
<evidence type="ECO:0000313" key="3">
    <source>
        <dbReference type="Proteomes" id="UP000271162"/>
    </source>
</evidence>
<proteinExistence type="predicted"/>
<accession>A0A0N4YNN8</accession>
<evidence type="ECO:0000256" key="1">
    <source>
        <dbReference type="SAM" id="SignalP"/>
    </source>
</evidence>
<dbReference type="Proteomes" id="UP000271162">
    <property type="component" value="Unassembled WGS sequence"/>
</dbReference>